<dbReference type="InterPro" id="IPR031009">
    <property type="entry name" value="Tcm_partner"/>
</dbReference>
<reference evidence="1 2" key="1">
    <citation type="journal article" date="1992" name="Lakartidningen">
        <title>[Penicillin V and not amoxicillin is the first choice preparation in acute otitis].</title>
        <authorList>
            <person name="Kamme C."/>
            <person name="Lundgren K."/>
            <person name="Prellner K."/>
        </authorList>
    </citation>
    <scope>NUCLEOTIDE SEQUENCE [LARGE SCALE GENOMIC DNA]</scope>
    <source>
        <strain evidence="1 2">PC4597II</strain>
    </source>
</reference>
<accession>A0AB38Q1F9</accession>
<evidence type="ECO:0000313" key="1">
    <source>
        <dbReference type="EMBL" id="TXJ28133.1"/>
    </source>
</evidence>
<proteinExistence type="predicted"/>
<gene>
    <name evidence="1" type="primary">tcmP</name>
    <name evidence="1" type="ORF">EPJ73_01760</name>
</gene>
<protein>
    <submittedName>
        <fullName evidence="1">Three-Cys-motif partner protein TcmP</fullName>
    </submittedName>
</protein>
<name>A0AB38Q1F9_9SPIR</name>
<comment type="caution">
    <text evidence="1">The sequence shown here is derived from an EMBL/GenBank/DDBJ whole genome shotgun (WGS) entry which is preliminary data.</text>
</comment>
<dbReference type="AlphaFoldDB" id="A0AB38Q1F9"/>
<dbReference type="Proteomes" id="UP000324336">
    <property type="component" value="Unassembled WGS sequence"/>
</dbReference>
<dbReference type="RefSeq" id="WP_147774606.1">
    <property type="nucleotide sequence ID" value="NZ_SAYA01000002.1"/>
</dbReference>
<organism evidence="1 2">
    <name type="scientific">Brachyspira aalborgi</name>
    <dbReference type="NCBI Taxonomy" id="29522"/>
    <lineage>
        <taxon>Bacteria</taxon>
        <taxon>Pseudomonadati</taxon>
        <taxon>Spirochaetota</taxon>
        <taxon>Spirochaetia</taxon>
        <taxon>Brachyspirales</taxon>
        <taxon>Brachyspiraceae</taxon>
        <taxon>Brachyspira</taxon>
    </lineage>
</organism>
<evidence type="ECO:0000313" key="2">
    <source>
        <dbReference type="Proteomes" id="UP000324336"/>
    </source>
</evidence>
<dbReference type="EMBL" id="SAYA01000002">
    <property type="protein sequence ID" value="TXJ28133.1"/>
    <property type="molecule type" value="Genomic_DNA"/>
</dbReference>
<sequence length="316" mass="36776">MRKNINLNKKFNKNTSNVCNKCDRKLDDNIVNSLCKLVMGIDGEKIRCVGNWAYQKIYYITRYFDIFTVGMKNKWNINYIEICSGPGRCIYRNESNEYDGTALSILQHEAYKHIKNILFFDKENEVVRILNKRINNLKKNKAKAFIADYANPSTIIDTIENCSIDLSNSLNLLVIDPTDCSVPFETIKKIKNKLVKMDLIINFAYGTDLNRNIVKLVKGELKSAEDKYISFLGSDDFVNNKQCKKLAEQNKNDKLLEIYLENYKENLKKIGLRFIGTSQPIKHYYTLLFASENKRGLDFWNKITKKEYSGQKMLDL</sequence>
<dbReference type="NCBIfam" id="TIGR04474">
    <property type="entry name" value="tcm_partner"/>
    <property type="match status" value="1"/>
</dbReference>